<proteinExistence type="predicted"/>
<dbReference type="InterPro" id="IPR035979">
    <property type="entry name" value="RBD_domain_sf"/>
</dbReference>
<dbReference type="InterPro" id="IPR000504">
    <property type="entry name" value="RRM_dom"/>
</dbReference>
<evidence type="ECO:0000256" key="2">
    <source>
        <dbReference type="PROSITE-ProRule" id="PRU00176"/>
    </source>
</evidence>
<organism evidence="5 6">
    <name type="scientific">Lolium multiflorum</name>
    <name type="common">Italian ryegrass</name>
    <name type="synonym">Lolium perenne subsp. multiflorum</name>
    <dbReference type="NCBI Taxonomy" id="4521"/>
    <lineage>
        <taxon>Eukaryota</taxon>
        <taxon>Viridiplantae</taxon>
        <taxon>Streptophyta</taxon>
        <taxon>Embryophyta</taxon>
        <taxon>Tracheophyta</taxon>
        <taxon>Spermatophyta</taxon>
        <taxon>Magnoliopsida</taxon>
        <taxon>Liliopsida</taxon>
        <taxon>Poales</taxon>
        <taxon>Poaceae</taxon>
        <taxon>BOP clade</taxon>
        <taxon>Pooideae</taxon>
        <taxon>Poodae</taxon>
        <taxon>Poeae</taxon>
        <taxon>Poeae Chloroplast Group 2 (Poeae type)</taxon>
        <taxon>Loliodinae</taxon>
        <taxon>Loliinae</taxon>
        <taxon>Lolium</taxon>
    </lineage>
</organism>
<evidence type="ECO:0000256" key="3">
    <source>
        <dbReference type="SAM" id="MobiDB-lite"/>
    </source>
</evidence>
<dbReference type="GO" id="GO:0003723">
    <property type="term" value="F:RNA binding"/>
    <property type="evidence" value="ECO:0007669"/>
    <property type="project" value="UniProtKB-UniRule"/>
</dbReference>
<dbReference type="InterPro" id="IPR048289">
    <property type="entry name" value="RRM2_NsCP33-like"/>
</dbReference>
<dbReference type="CDD" id="cd21608">
    <property type="entry name" value="RRM2_NsCP33_like"/>
    <property type="match status" value="1"/>
</dbReference>
<evidence type="ECO:0000313" key="5">
    <source>
        <dbReference type="EMBL" id="KAK1629929.1"/>
    </source>
</evidence>
<dbReference type="Gene3D" id="3.30.70.330">
    <property type="match status" value="1"/>
</dbReference>
<name>A0AAD8W178_LOLMU</name>
<reference evidence="5" key="1">
    <citation type="submission" date="2023-07" db="EMBL/GenBank/DDBJ databases">
        <title>A chromosome-level genome assembly of Lolium multiflorum.</title>
        <authorList>
            <person name="Chen Y."/>
            <person name="Copetti D."/>
            <person name="Kolliker R."/>
            <person name="Studer B."/>
        </authorList>
    </citation>
    <scope>NUCLEOTIDE SEQUENCE</scope>
    <source>
        <strain evidence="5">02402/16</strain>
        <tissue evidence="5">Leaf</tissue>
    </source>
</reference>
<evidence type="ECO:0000313" key="6">
    <source>
        <dbReference type="Proteomes" id="UP001231189"/>
    </source>
</evidence>
<feature type="domain" description="RRM" evidence="4">
    <location>
        <begin position="18"/>
        <end position="95"/>
    </location>
</feature>
<dbReference type="PANTHER" id="PTHR48027">
    <property type="entry name" value="HETEROGENEOUS NUCLEAR RIBONUCLEOPROTEIN 87F-RELATED"/>
    <property type="match status" value="1"/>
</dbReference>
<dbReference type="InterPro" id="IPR012677">
    <property type="entry name" value="Nucleotide-bd_a/b_plait_sf"/>
</dbReference>
<feature type="compositionally biased region" description="Basic and acidic residues" evidence="3">
    <location>
        <begin position="93"/>
        <end position="102"/>
    </location>
</feature>
<keyword evidence="6" id="KW-1185">Reference proteome</keyword>
<dbReference type="InterPro" id="IPR052462">
    <property type="entry name" value="SLIRP/GR-RBP-like"/>
</dbReference>
<protein>
    <recommendedName>
        <fullName evidence="4">RRM domain-containing protein</fullName>
    </recommendedName>
</protein>
<dbReference type="Pfam" id="PF00076">
    <property type="entry name" value="RRM_1"/>
    <property type="match status" value="1"/>
</dbReference>
<accession>A0AAD8W178</accession>
<comment type="caution">
    <text evidence="5">The sequence shown here is derived from an EMBL/GenBank/DDBJ whole genome shotgun (WGS) entry which is preliminary data.</text>
</comment>
<evidence type="ECO:0000256" key="1">
    <source>
        <dbReference type="ARBA" id="ARBA00022884"/>
    </source>
</evidence>
<dbReference type="Proteomes" id="UP001231189">
    <property type="component" value="Unassembled WGS sequence"/>
</dbReference>
<dbReference type="SMART" id="SM00360">
    <property type="entry name" value="RRM"/>
    <property type="match status" value="1"/>
</dbReference>
<dbReference type="EMBL" id="JAUUTY010000005">
    <property type="protein sequence ID" value="KAK1629929.1"/>
    <property type="molecule type" value="Genomic_DNA"/>
</dbReference>
<sequence>MSAPWWDSDWKDRSAPESRVHVGNLPWSTDERSLKDAFASYGPRSAEIVTDHETGRARGFGFVNFEDNKSMNDAIQGMNGQELGGRNITVNKANDRPRRWRA</sequence>
<gene>
    <name evidence="5" type="ORF">QYE76_004244</name>
</gene>
<dbReference type="SUPFAM" id="SSF54928">
    <property type="entry name" value="RNA-binding domain, RBD"/>
    <property type="match status" value="1"/>
</dbReference>
<feature type="region of interest" description="Disordered" evidence="3">
    <location>
        <begin position="78"/>
        <end position="102"/>
    </location>
</feature>
<dbReference type="PROSITE" id="PS50102">
    <property type="entry name" value="RRM"/>
    <property type="match status" value="1"/>
</dbReference>
<evidence type="ECO:0000259" key="4">
    <source>
        <dbReference type="PROSITE" id="PS50102"/>
    </source>
</evidence>
<dbReference type="AlphaFoldDB" id="A0AAD8W178"/>
<keyword evidence="1 2" id="KW-0694">RNA-binding</keyword>